<evidence type="ECO:0000256" key="1">
    <source>
        <dbReference type="SAM" id="MobiDB-lite"/>
    </source>
</evidence>
<organism evidence="2 3">
    <name type="scientific">Schizopora paradoxa</name>
    <dbReference type="NCBI Taxonomy" id="27342"/>
    <lineage>
        <taxon>Eukaryota</taxon>
        <taxon>Fungi</taxon>
        <taxon>Dikarya</taxon>
        <taxon>Basidiomycota</taxon>
        <taxon>Agaricomycotina</taxon>
        <taxon>Agaricomycetes</taxon>
        <taxon>Hymenochaetales</taxon>
        <taxon>Schizoporaceae</taxon>
        <taxon>Schizopora</taxon>
    </lineage>
</organism>
<dbReference type="Proteomes" id="UP000053477">
    <property type="component" value="Unassembled WGS sequence"/>
</dbReference>
<evidence type="ECO:0000313" key="2">
    <source>
        <dbReference type="EMBL" id="KLO05447.1"/>
    </source>
</evidence>
<dbReference type="AlphaFoldDB" id="A0A0H2R295"/>
<reference evidence="2 3" key="1">
    <citation type="submission" date="2015-04" db="EMBL/GenBank/DDBJ databases">
        <title>Complete genome sequence of Schizopora paradoxa KUC8140, a cosmopolitan wood degrader in East Asia.</title>
        <authorList>
            <consortium name="DOE Joint Genome Institute"/>
            <person name="Min B."/>
            <person name="Park H."/>
            <person name="Jang Y."/>
            <person name="Kim J.-J."/>
            <person name="Kim K.H."/>
            <person name="Pangilinan J."/>
            <person name="Lipzen A."/>
            <person name="Riley R."/>
            <person name="Grigoriev I.V."/>
            <person name="Spatafora J.W."/>
            <person name="Choi I.-G."/>
        </authorList>
    </citation>
    <scope>NUCLEOTIDE SEQUENCE [LARGE SCALE GENOMIC DNA]</scope>
    <source>
        <strain evidence="2 3">KUC8140</strain>
    </source>
</reference>
<proteinExistence type="predicted"/>
<accession>A0A0H2R295</accession>
<keyword evidence="3" id="KW-1185">Reference proteome</keyword>
<dbReference type="EMBL" id="KQ086307">
    <property type="protein sequence ID" value="KLO05447.1"/>
    <property type="molecule type" value="Genomic_DNA"/>
</dbReference>
<dbReference type="InParanoid" id="A0A0H2R295"/>
<name>A0A0H2R295_9AGAM</name>
<evidence type="ECO:0000313" key="3">
    <source>
        <dbReference type="Proteomes" id="UP000053477"/>
    </source>
</evidence>
<protein>
    <submittedName>
        <fullName evidence="2">Uncharacterized protein</fullName>
    </submittedName>
</protein>
<sequence>MVEINVCCCRPQGDRSYHDVCGRLPRALVAPPPQSDAFFLFALNSHHLLYVDETLTDFRSTTLGRYGIHFDGHLGTSGIGTGPPNDNDFGSPPDHDAPISPHNPMPLPQSRITSPPSSPTTPQPANFVHRTLPPLPDIPELVTPASEAASLADRLVNFLNSLELDVAVDFVAGSVVEWVQSEPFAASRFAVNGASVFMRALSLRIRNLDEDTLPVVVRAFVDSIPVVCNNILDDEGILRLEDLSTTTKVISSLDAEFWTAHPYLQARLVGHFHVLTAFIRLVGDVVIRKERPVLSENCRGVVLDNIIRILTIIAGVGPVGRGHLNENALWKDAVIIWAKARDFSLLHENKIATILLLTYENSDPISAFAPSVLTALEDLGYKASSIISVAFSRLHRAIYESTGEDADACTLQQLVVIRSLVDSTGFEIDASPFHQAFFKHKGFKYLLETLSYCLGENMWGSVSVCLVIAVKFLVRTRSAEVFGAAFKEGLIRRLMEVSRHSQMFPNSDGHVELSFFLRKCLPESLFLPRIAELAEELQWEELASLTTSEFHVDWLRLMRLRERFAGSYKEAARQAGEPFKRCGNFSCNSIDERNTRHRKCAACMIQGTDGDILVIEMNAVDFNVPKACVNSVTLAELNMEPTDVRLFMLFVQRELQRHIREHGIVRHGNFLGFRFTYGERAVPSPGPYYDISISEFVPGDDEIQVDGNNLPDLPEFWTGFRYSDFRATVIVSFIKNNEEIDFLFSCGFLSGAREAEEDRAI</sequence>
<gene>
    <name evidence="2" type="ORF">SCHPADRAFT_896248</name>
</gene>
<feature type="region of interest" description="Disordered" evidence="1">
    <location>
        <begin position="77"/>
        <end position="126"/>
    </location>
</feature>